<keyword evidence="6" id="KW-0472">Membrane</keyword>
<dbReference type="InterPro" id="IPR000436">
    <property type="entry name" value="Sushi_SCR_CCP_dom"/>
</dbReference>
<dbReference type="InterPro" id="IPR016187">
    <property type="entry name" value="CTDL_fold"/>
</dbReference>
<dbReference type="Pfam" id="PF00193">
    <property type="entry name" value="Xlink"/>
    <property type="match status" value="1"/>
</dbReference>
<dbReference type="Pfam" id="PF00084">
    <property type="entry name" value="Sushi"/>
    <property type="match status" value="1"/>
</dbReference>
<dbReference type="GeneTree" id="ENSGT00390000009163"/>
<feature type="region of interest" description="Disordered" evidence="5">
    <location>
        <begin position="319"/>
        <end position="397"/>
    </location>
</feature>
<feature type="compositionally biased region" description="Polar residues" evidence="5">
    <location>
        <begin position="427"/>
        <end position="448"/>
    </location>
</feature>
<dbReference type="AlphaFoldDB" id="A0A3Q0T1A7"/>
<keyword evidence="6" id="KW-1133">Transmembrane helix</keyword>
<feature type="transmembrane region" description="Helical" evidence="6">
    <location>
        <begin position="513"/>
        <end position="534"/>
    </location>
</feature>
<dbReference type="GO" id="GO:0005540">
    <property type="term" value="F:hyaluronic acid binding"/>
    <property type="evidence" value="ECO:0007669"/>
    <property type="project" value="InterPro"/>
</dbReference>
<evidence type="ECO:0000313" key="10">
    <source>
        <dbReference type="Ensembl" id="ENSACIP00000026005.1"/>
    </source>
</evidence>
<dbReference type="STRING" id="61819.ENSACIP00000026005"/>
<dbReference type="InterPro" id="IPR000538">
    <property type="entry name" value="Link_dom"/>
</dbReference>
<dbReference type="Proteomes" id="UP000261340">
    <property type="component" value="Unplaced"/>
</dbReference>
<evidence type="ECO:0000256" key="4">
    <source>
        <dbReference type="PROSITE-ProRule" id="PRU00302"/>
    </source>
</evidence>
<evidence type="ECO:0000256" key="6">
    <source>
        <dbReference type="SAM" id="Phobius"/>
    </source>
</evidence>
<name>A0A3Q0T1A7_AMPCI</name>
<dbReference type="SMART" id="SM00032">
    <property type="entry name" value="CCP"/>
    <property type="match status" value="1"/>
</dbReference>
<feature type="signal peptide" evidence="7">
    <location>
        <begin position="1"/>
        <end position="27"/>
    </location>
</feature>
<feature type="domain" description="Sushi" evidence="8">
    <location>
        <begin position="122"/>
        <end position="183"/>
    </location>
</feature>
<dbReference type="SUPFAM" id="SSF56436">
    <property type="entry name" value="C-type lectin-like"/>
    <property type="match status" value="1"/>
</dbReference>
<dbReference type="InterPro" id="IPR016186">
    <property type="entry name" value="C-type_lectin-like/link_sf"/>
</dbReference>
<dbReference type="SMART" id="SM00445">
    <property type="entry name" value="LINK"/>
    <property type="match status" value="1"/>
</dbReference>
<dbReference type="PANTHER" id="PTHR32493:SF0">
    <property type="entry name" value="SUSHI DOMAIN-CONTAINING PROTEIN 5"/>
    <property type="match status" value="1"/>
</dbReference>
<dbReference type="GO" id="GO:0007155">
    <property type="term" value="P:cell adhesion"/>
    <property type="evidence" value="ECO:0007669"/>
    <property type="project" value="InterPro"/>
</dbReference>
<evidence type="ECO:0000259" key="9">
    <source>
        <dbReference type="PROSITE" id="PS50963"/>
    </source>
</evidence>
<dbReference type="Gene3D" id="2.10.70.10">
    <property type="entry name" value="Complement Module, domain 1"/>
    <property type="match status" value="1"/>
</dbReference>
<feature type="compositionally biased region" description="Basic and acidic residues" evidence="5">
    <location>
        <begin position="319"/>
        <end position="336"/>
    </location>
</feature>
<dbReference type="InterPro" id="IPR053298">
    <property type="entry name" value="Sushi_domain_protein"/>
</dbReference>
<keyword evidence="11" id="KW-1185">Reference proteome</keyword>
<dbReference type="Ensembl" id="ENSACIT00000026692.1">
    <property type="protein sequence ID" value="ENSACIP00000026005.1"/>
    <property type="gene ID" value="ENSACIG00000020151.1"/>
</dbReference>
<dbReference type="InterPro" id="IPR035976">
    <property type="entry name" value="Sushi/SCR/CCP_sf"/>
</dbReference>
<dbReference type="GO" id="GO:0007219">
    <property type="term" value="P:Notch signaling pathway"/>
    <property type="evidence" value="ECO:0007669"/>
    <property type="project" value="TreeGrafter"/>
</dbReference>
<evidence type="ECO:0000259" key="8">
    <source>
        <dbReference type="PROSITE" id="PS50923"/>
    </source>
</evidence>
<feature type="compositionally biased region" description="Basic and acidic residues" evidence="5">
    <location>
        <begin position="354"/>
        <end position="365"/>
    </location>
</feature>
<feature type="region of interest" description="Disordered" evidence="5">
    <location>
        <begin position="413"/>
        <end position="470"/>
    </location>
</feature>
<dbReference type="Gene3D" id="3.10.100.10">
    <property type="entry name" value="Mannose-Binding Protein A, subunit A"/>
    <property type="match status" value="1"/>
</dbReference>
<keyword evidence="3" id="KW-1015">Disulfide bond</keyword>
<evidence type="ECO:0000256" key="1">
    <source>
        <dbReference type="ARBA" id="ARBA00022659"/>
    </source>
</evidence>
<proteinExistence type="predicted"/>
<comment type="caution">
    <text evidence="4">Lacks conserved residue(s) required for the propagation of feature annotation.</text>
</comment>
<keyword evidence="2 7" id="KW-0732">Signal</keyword>
<evidence type="ECO:0000256" key="5">
    <source>
        <dbReference type="SAM" id="MobiDB-lite"/>
    </source>
</evidence>
<evidence type="ECO:0000256" key="3">
    <source>
        <dbReference type="ARBA" id="ARBA00023157"/>
    </source>
</evidence>
<reference evidence="10" key="1">
    <citation type="submission" date="2025-08" db="UniProtKB">
        <authorList>
            <consortium name="Ensembl"/>
        </authorList>
    </citation>
    <scope>IDENTIFICATION</scope>
</reference>
<evidence type="ECO:0000256" key="2">
    <source>
        <dbReference type="ARBA" id="ARBA00022729"/>
    </source>
</evidence>
<organism evidence="10 11">
    <name type="scientific">Amphilophus citrinellus</name>
    <name type="common">Midas cichlid</name>
    <name type="synonym">Cichlasoma citrinellum</name>
    <dbReference type="NCBI Taxonomy" id="61819"/>
    <lineage>
        <taxon>Eukaryota</taxon>
        <taxon>Metazoa</taxon>
        <taxon>Chordata</taxon>
        <taxon>Craniata</taxon>
        <taxon>Vertebrata</taxon>
        <taxon>Euteleostomi</taxon>
        <taxon>Actinopterygii</taxon>
        <taxon>Neopterygii</taxon>
        <taxon>Teleostei</taxon>
        <taxon>Neoteleostei</taxon>
        <taxon>Acanthomorphata</taxon>
        <taxon>Ovalentaria</taxon>
        <taxon>Cichlomorphae</taxon>
        <taxon>Cichliformes</taxon>
        <taxon>Cichlidae</taxon>
        <taxon>New World cichlids</taxon>
        <taxon>Cichlasomatinae</taxon>
        <taxon>Heroini</taxon>
        <taxon>Amphilophus</taxon>
    </lineage>
</organism>
<dbReference type="OMA" id="YGQVQAC"/>
<feature type="chain" id="PRO_5018726933" evidence="7">
    <location>
        <begin position="28"/>
        <end position="566"/>
    </location>
</feature>
<feature type="domain" description="Link" evidence="9">
    <location>
        <begin position="28"/>
        <end position="120"/>
    </location>
</feature>
<dbReference type="PROSITE" id="PS50923">
    <property type="entry name" value="SUSHI"/>
    <property type="match status" value="1"/>
</dbReference>
<evidence type="ECO:0000256" key="7">
    <source>
        <dbReference type="SAM" id="SignalP"/>
    </source>
</evidence>
<keyword evidence="1 4" id="KW-0768">Sushi</keyword>
<evidence type="ECO:0000313" key="11">
    <source>
        <dbReference type="Proteomes" id="UP000261340"/>
    </source>
</evidence>
<accession>A0A3Q0T1A7</accession>
<dbReference type="FunFam" id="2.10.70.10:FF:000050">
    <property type="entry name" value="sushi domain-containing protein 5"/>
    <property type="match status" value="1"/>
</dbReference>
<keyword evidence="6" id="KW-0812">Transmembrane</keyword>
<protein>
    <submittedName>
        <fullName evidence="10">Sushi domain containing 5</fullName>
    </submittedName>
</protein>
<dbReference type="PROSITE" id="PS50963">
    <property type="entry name" value="LINK_2"/>
    <property type="match status" value="1"/>
</dbReference>
<sequence>CMSQDPSPPDLCIYCLLLFPLLTLSSGRVFVLDVRNSSGLQGFRDAKQACSSQHGRLASVEELRHAVVECFFSPCTRGWLYGGSVGTTVCDVVGGVLKAIEVRIENATEDAAHLDAFCIKDEPCGDPPSFPNAHLHSHSGSEMGDELMYTCVPGYVMPSGQTTFSLLCDSCGEWYGLVQICVKAAYPHGERSVEQQETSFRVKAEEDHQGKKRKVGGEVADHGKTFEGASVEGEKNKERAVEDFIGHQTWEQERTEVVKTDRVEATEAPVSLLSQKHMFWFPSETFQEEEPQVFTNPSYDDHNSREDDSRQHVIFSVVSDEHQNVSQRGAERKSTTDDAWLDGYPVDLEDGDSTTEKVRPEDKDRRRFVKTTPRPNEVEIHRPAPYTSSPEEHESPTTVHEFEVGVLEKLWPDSIRTPTPDHLEPSDSPSYSKTGDYSTQQAVPTNSWMGDLTEQPFLDHGPNPPVRKDGFMLNLPGETGERGELEGEKGETICVDGDCPPHPPSSSSRGPTVAAIIVAICAIATAVIVAVWCYRRQQQKSSAYEMNGKGQSQTRQGQQIEMQQKV</sequence>
<dbReference type="CDD" id="cd00033">
    <property type="entry name" value="CCP"/>
    <property type="match status" value="1"/>
</dbReference>
<dbReference type="SUPFAM" id="SSF57535">
    <property type="entry name" value="Complement control module/SCR domain"/>
    <property type="match status" value="1"/>
</dbReference>
<reference evidence="10" key="2">
    <citation type="submission" date="2025-09" db="UniProtKB">
        <authorList>
            <consortium name="Ensembl"/>
        </authorList>
    </citation>
    <scope>IDENTIFICATION</scope>
</reference>
<dbReference type="PANTHER" id="PTHR32493">
    <property type="entry name" value="SUSHI DOMAIN-CONTAINING PROTEIN 5"/>
    <property type="match status" value="1"/>
</dbReference>
<feature type="region of interest" description="Disordered" evidence="5">
    <location>
        <begin position="543"/>
        <end position="566"/>
    </location>
</feature>